<gene>
    <name evidence="1" type="ORF">CRV2_00012566</name>
</gene>
<accession>A0ACA9U2S1</accession>
<comment type="caution">
    <text evidence="1">The sequence shown here is derived from an EMBL/GenBank/DDBJ whole genome shotgun (WGS) entry which is preliminary data.</text>
</comment>
<sequence>MVESPVKTEGDAAPRPKAGYKSWKKKYRKMRISFEHKMHEGEDIFKQEAKAQATVKRLAIENEYESTASKTTSRLLDILLEINNSPQIPLEKRVNISLPPSKSSDRIHPIDQDYESQKELPLKRLEDLIHDVPHQPYRLAKESDPHLVAELEKSEGDNYPAHFLCADDIDNYLHLIDQNMEPENPVPTLAPLAHPATNPPLHPLLKNPNSATSWLRRHAPHIFLQGIQEPGAEPHEDASAAGGADDAASTHTPSHAGGRKSRGGGRGERGGKTPRAPKGTKRSRASLAAAAAAAAADVDVSMDDDGELNTSTTPAGNAKGGKRKRVTEDDQGYRPKGTTSRPTKKKRKSEGGAEGTPTVRKSKSREALAASAEAD</sequence>
<reference evidence="1" key="2">
    <citation type="submission" date="2021-10" db="EMBL/GenBank/DDBJ databases">
        <authorList>
            <person name="Piombo E."/>
        </authorList>
    </citation>
    <scope>NUCLEOTIDE SEQUENCE</scope>
</reference>
<name>A0ACA9U2S1_BIOOC</name>
<protein>
    <submittedName>
        <fullName evidence="1">Uncharacterized protein</fullName>
    </submittedName>
</protein>
<dbReference type="Proteomes" id="UP000836387">
    <property type="component" value="Unassembled WGS sequence"/>
</dbReference>
<proteinExistence type="predicted"/>
<dbReference type="EMBL" id="CADEHS020000012">
    <property type="protein sequence ID" value="CAG9947397.1"/>
    <property type="molecule type" value="Genomic_DNA"/>
</dbReference>
<evidence type="ECO:0000313" key="2">
    <source>
        <dbReference type="Proteomes" id="UP000836387"/>
    </source>
</evidence>
<organism evidence="1 2">
    <name type="scientific">Clonostachys rosea f. rosea IK726</name>
    <dbReference type="NCBI Taxonomy" id="1349383"/>
    <lineage>
        <taxon>Eukaryota</taxon>
        <taxon>Fungi</taxon>
        <taxon>Dikarya</taxon>
        <taxon>Ascomycota</taxon>
        <taxon>Pezizomycotina</taxon>
        <taxon>Sordariomycetes</taxon>
        <taxon>Hypocreomycetidae</taxon>
        <taxon>Hypocreales</taxon>
        <taxon>Bionectriaceae</taxon>
        <taxon>Clonostachys</taxon>
    </lineage>
</organism>
<evidence type="ECO:0000313" key="1">
    <source>
        <dbReference type="EMBL" id="CAG9947397.1"/>
    </source>
</evidence>
<keyword evidence="2" id="KW-1185">Reference proteome</keyword>
<reference evidence="1" key="1">
    <citation type="submission" date="2020-04" db="EMBL/GenBank/DDBJ databases">
        <authorList>
            <person name="Broberg M."/>
        </authorList>
    </citation>
    <scope>NUCLEOTIDE SEQUENCE</scope>
</reference>